<dbReference type="Pfam" id="PF01872">
    <property type="entry name" value="RibD_C"/>
    <property type="match status" value="1"/>
</dbReference>
<feature type="domain" description="Bacterial bifunctional deaminase-reductase C-terminal" evidence="1">
    <location>
        <begin position="2"/>
        <end position="174"/>
    </location>
</feature>
<proteinExistence type="predicted"/>
<accession>A0A9W6R1A1</accession>
<evidence type="ECO:0000259" key="1">
    <source>
        <dbReference type="Pfam" id="PF01872"/>
    </source>
</evidence>
<dbReference type="Proteomes" id="UP001165136">
    <property type="component" value="Unassembled WGS sequence"/>
</dbReference>
<protein>
    <recommendedName>
        <fullName evidence="1">Bacterial bifunctional deaminase-reductase C-terminal domain-containing protein</fullName>
    </recommendedName>
</protein>
<dbReference type="InterPro" id="IPR024072">
    <property type="entry name" value="DHFR-like_dom_sf"/>
</dbReference>
<dbReference type="AlphaFoldDB" id="A0A9W6R1A1"/>
<dbReference type="InterPro" id="IPR002734">
    <property type="entry name" value="RibDG_C"/>
</dbReference>
<evidence type="ECO:0000313" key="3">
    <source>
        <dbReference type="Proteomes" id="UP001165136"/>
    </source>
</evidence>
<dbReference type="PANTHER" id="PTHR38011">
    <property type="entry name" value="DIHYDROFOLATE REDUCTASE FAMILY PROTEIN (AFU_ORTHOLOGUE AFUA_8G06820)"/>
    <property type="match status" value="1"/>
</dbReference>
<gene>
    <name evidence="2" type="ORF">Atai01_23760</name>
</gene>
<dbReference type="GO" id="GO:0008703">
    <property type="term" value="F:5-amino-6-(5-phosphoribosylamino)uracil reductase activity"/>
    <property type="evidence" value="ECO:0007669"/>
    <property type="project" value="InterPro"/>
</dbReference>
<sequence length="181" mass="19566">MRKIYAFIAVSADGYHEGPDRELDWHVVDEEFNEFAIKQLHETGTLVFGRATYQMMASYWPTAEAKRDDPEVAALMNAVPKVVASRTLREAGWAGPVTGDAAGELTALKAQPGKDIGIFGSSTLTVDLLRAGVLDELRLMVMPVLLGDGHPALHGADRAGLTLTGARPFSSGNVLLTYRAR</sequence>
<evidence type="ECO:0000313" key="2">
    <source>
        <dbReference type="EMBL" id="GLY65757.1"/>
    </source>
</evidence>
<reference evidence="2" key="1">
    <citation type="submission" date="2023-03" db="EMBL/GenBank/DDBJ databases">
        <title>Amycolatopsis taiwanensis NBRC 103393.</title>
        <authorList>
            <person name="Ichikawa N."/>
            <person name="Sato H."/>
            <person name="Tonouchi N."/>
        </authorList>
    </citation>
    <scope>NUCLEOTIDE SEQUENCE</scope>
    <source>
        <strain evidence="2">NBRC 103393</strain>
    </source>
</reference>
<dbReference type="PANTHER" id="PTHR38011:SF11">
    <property type="entry name" value="2,5-DIAMINO-6-RIBOSYLAMINO-4(3H)-PYRIMIDINONE 5'-PHOSPHATE REDUCTASE"/>
    <property type="match status" value="1"/>
</dbReference>
<keyword evidence="3" id="KW-1185">Reference proteome</keyword>
<dbReference type="RefSeq" id="WP_027940696.1">
    <property type="nucleotide sequence ID" value="NZ_BSTI01000004.1"/>
</dbReference>
<dbReference type="EMBL" id="BSTI01000004">
    <property type="protein sequence ID" value="GLY65757.1"/>
    <property type="molecule type" value="Genomic_DNA"/>
</dbReference>
<name>A0A9W6R1A1_9PSEU</name>
<dbReference type="Gene3D" id="3.40.430.10">
    <property type="entry name" value="Dihydrofolate Reductase, subunit A"/>
    <property type="match status" value="1"/>
</dbReference>
<dbReference type="InterPro" id="IPR050765">
    <property type="entry name" value="Riboflavin_Biosynth_HTPR"/>
</dbReference>
<comment type="caution">
    <text evidence="2">The sequence shown here is derived from an EMBL/GenBank/DDBJ whole genome shotgun (WGS) entry which is preliminary data.</text>
</comment>
<organism evidence="2 3">
    <name type="scientific">Amycolatopsis taiwanensis</name>
    <dbReference type="NCBI Taxonomy" id="342230"/>
    <lineage>
        <taxon>Bacteria</taxon>
        <taxon>Bacillati</taxon>
        <taxon>Actinomycetota</taxon>
        <taxon>Actinomycetes</taxon>
        <taxon>Pseudonocardiales</taxon>
        <taxon>Pseudonocardiaceae</taxon>
        <taxon>Amycolatopsis</taxon>
    </lineage>
</organism>
<dbReference type="SUPFAM" id="SSF53597">
    <property type="entry name" value="Dihydrofolate reductase-like"/>
    <property type="match status" value="1"/>
</dbReference>
<dbReference type="GO" id="GO:0009231">
    <property type="term" value="P:riboflavin biosynthetic process"/>
    <property type="evidence" value="ECO:0007669"/>
    <property type="project" value="InterPro"/>
</dbReference>